<name>A0A8R1IBG7_CAEJA</name>
<dbReference type="PANTHER" id="PTHR18945">
    <property type="entry name" value="NEUROTRANSMITTER GATED ION CHANNEL"/>
    <property type="match status" value="1"/>
</dbReference>
<dbReference type="Gene3D" id="2.70.170.10">
    <property type="entry name" value="Neurotransmitter-gated ion-channel ligand-binding domain"/>
    <property type="match status" value="1"/>
</dbReference>
<dbReference type="InterPro" id="IPR006201">
    <property type="entry name" value="Neur_channel"/>
</dbReference>
<reference evidence="3" key="2">
    <citation type="submission" date="2022-06" db="UniProtKB">
        <authorList>
            <consortium name="EnsemblMetazoa"/>
        </authorList>
    </citation>
    <scope>IDENTIFICATION</scope>
    <source>
        <strain evidence="3">DF5081</strain>
    </source>
</reference>
<feature type="domain" description="Neurotransmitter-gated ion-channel ligand-binding" evidence="2">
    <location>
        <begin position="149"/>
        <end position="292"/>
    </location>
</feature>
<dbReference type="GO" id="GO:0004888">
    <property type="term" value="F:transmembrane signaling receptor activity"/>
    <property type="evidence" value="ECO:0007669"/>
    <property type="project" value="InterPro"/>
</dbReference>
<feature type="transmembrane region" description="Helical" evidence="1">
    <location>
        <begin position="398"/>
        <end position="422"/>
    </location>
</feature>
<dbReference type="GO" id="GO:0005230">
    <property type="term" value="F:extracellular ligand-gated monoatomic ion channel activity"/>
    <property type="evidence" value="ECO:0007669"/>
    <property type="project" value="InterPro"/>
</dbReference>
<dbReference type="InterPro" id="IPR036734">
    <property type="entry name" value="Neur_chan_lig-bd_sf"/>
</dbReference>
<evidence type="ECO:0000256" key="1">
    <source>
        <dbReference type="SAM" id="Phobius"/>
    </source>
</evidence>
<dbReference type="SUPFAM" id="SSF63712">
    <property type="entry name" value="Nicotinic receptor ligand binding domain-like"/>
    <property type="match status" value="1"/>
</dbReference>
<dbReference type="InterPro" id="IPR006202">
    <property type="entry name" value="Neur_chan_lig-bd"/>
</dbReference>
<feature type="transmembrane region" description="Helical" evidence="1">
    <location>
        <begin position="483"/>
        <end position="505"/>
    </location>
</feature>
<dbReference type="AlphaFoldDB" id="A0A8R1IBG7"/>
<accession>A0A8R1IBG7</accession>
<organism evidence="3 4">
    <name type="scientific">Caenorhabditis japonica</name>
    <dbReference type="NCBI Taxonomy" id="281687"/>
    <lineage>
        <taxon>Eukaryota</taxon>
        <taxon>Metazoa</taxon>
        <taxon>Ecdysozoa</taxon>
        <taxon>Nematoda</taxon>
        <taxon>Chromadorea</taxon>
        <taxon>Rhabditida</taxon>
        <taxon>Rhabditina</taxon>
        <taxon>Rhabditomorpha</taxon>
        <taxon>Rhabditoidea</taxon>
        <taxon>Rhabditidae</taxon>
        <taxon>Peloderinae</taxon>
        <taxon>Caenorhabditis</taxon>
    </lineage>
</organism>
<feature type="transmembrane region" description="Helical" evidence="1">
    <location>
        <begin position="339"/>
        <end position="358"/>
    </location>
</feature>
<protein>
    <submittedName>
        <fullName evidence="3">Neur_chan_LBD domain-containing protein</fullName>
    </submittedName>
</protein>
<feature type="transmembrane region" description="Helical" evidence="1">
    <location>
        <begin position="370"/>
        <end position="392"/>
    </location>
</feature>
<keyword evidence="4" id="KW-1185">Reference proteome</keyword>
<evidence type="ECO:0000313" key="4">
    <source>
        <dbReference type="Proteomes" id="UP000005237"/>
    </source>
</evidence>
<dbReference type="Proteomes" id="UP000005237">
    <property type="component" value="Unassembled WGS sequence"/>
</dbReference>
<reference evidence="4" key="1">
    <citation type="submission" date="2010-08" db="EMBL/GenBank/DDBJ databases">
        <authorList>
            <consortium name="Caenorhabditis japonica Sequencing Consortium"/>
            <person name="Wilson R.K."/>
        </authorList>
    </citation>
    <scope>NUCLEOTIDE SEQUENCE [LARGE SCALE GENOMIC DNA]</scope>
    <source>
        <strain evidence="4">DF5081</strain>
    </source>
</reference>
<dbReference type="GO" id="GO:0016020">
    <property type="term" value="C:membrane"/>
    <property type="evidence" value="ECO:0007669"/>
    <property type="project" value="InterPro"/>
</dbReference>
<dbReference type="EnsemblMetazoa" id="CJA19479.1">
    <property type="protein sequence ID" value="CJA19479.1"/>
    <property type="gene ID" value="WBGene00138683"/>
</dbReference>
<keyword evidence="1" id="KW-0472">Membrane</keyword>
<keyword evidence="1" id="KW-0812">Transmembrane</keyword>
<sequence>MIHKISGLESRESACLTARHKALIVSHTLTHWHKRAVVLETEWGAARGYAKIRALFVLVLRRRRQMKTPNVLILGIVTLISQANAIYGCKYTNNLTNRNDGGQEECLFYYLLNREFEDSGNVHSLSTLPPRTDEMKITIENVLVKYVELVKGSSYQFNVFGDIYLNWKDERMKWEKEGEFKNYEHLYIFNSSAIWTPHVIDHTLCMDGGCSYSIDDVDVYDDGTVYARIQFKYQASCAVDYRKFPEEDDSCCIFFTAFEPNILRTKFEVEGKSKEKLSRPVYAQKVYEKEEKLSEMAHEHSPWVVVERTISVSHLGGLETLEVLQVCVKAEKQMSTVRIALVFPVTLATYVMLASPLFGDLRTQIFVKLFTLHIQTICFLYLCTITPLNGFLGVRPRIYIFYEIVFTISFLSILVTLIVMALSRVKRNVPPSHRIFLCAKLINRVVCCTEPERADAYHRYVEDENPESRPSNEIDYTQDWRHIYLALNNMFSAFLFSVFLFMTFLEFF</sequence>
<evidence type="ECO:0000259" key="2">
    <source>
        <dbReference type="Pfam" id="PF02931"/>
    </source>
</evidence>
<keyword evidence="1" id="KW-1133">Transmembrane helix</keyword>
<evidence type="ECO:0000313" key="3">
    <source>
        <dbReference type="EnsemblMetazoa" id="CJA19479.1"/>
    </source>
</evidence>
<proteinExistence type="predicted"/>
<dbReference type="Pfam" id="PF02931">
    <property type="entry name" value="Neur_chan_LBD"/>
    <property type="match status" value="1"/>
</dbReference>